<comment type="caution">
    <text evidence="1">The sequence shown here is derived from an EMBL/GenBank/DDBJ whole genome shotgun (WGS) entry which is preliminary data.</text>
</comment>
<proteinExistence type="predicted"/>
<name>A0ACB8ENY6_9SAUR</name>
<reference evidence="1" key="1">
    <citation type="submission" date="2021-08" db="EMBL/GenBank/DDBJ databases">
        <title>The first chromosome-level gecko genome reveals the dynamic sex chromosomes of Neotropical dwarf geckos (Sphaerodactylidae: Sphaerodactylus).</title>
        <authorList>
            <person name="Pinto B.J."/>
            <person name="Keating S.E."/>
            <person name="Gamble T."/>
        </authorList>
    </citation>
    <scope>NUCLEOTIDE SEQUENCE</scope>
    <source>
        <strain evidence="1">TG3544</strain>
    </source>
</reference>
<evidence type="ECO:0000313" key="2">
    <source>
        <dbReference type="Proteomes" id="UP000827872"/>
    </source>
</evidence>
<evidence type="ECO:0000313" key="1">
    <source>
        <dbReference type="EMBL" id="KAH7994175.1"/>
    </source>
</evidence>
<sequence length="109" mass="12548">MPDLVPMFLITNGYYSSYYTHRVQWVPVGHLGHLENLVMMVKQANLANQESVGHLGLRVTLDWMVPRVKLVLQVRRVKLVLQVKAVLLVPWVLVVFLEREDVPAHLVLL</sequence>
<dbReference type="EMBL" id="CM037616">
    <property type="protein sequence ID" value="KAH7994175.1"/>
    <property type="molecule type" value="Genomic_DNA"/>
</dbReference>
<gene>
    <name evidence="1" type="ORF">K3G42_033397</name>
</gene>
<organism evidence="1 2">
    <name type="scientific">Sphaerodactylus townsendi</name>
    <dbReference type="NCBI Taxonomy" id="933632"/>
    <lineage>
        <taxon>Eukaryota</taxon>
        <taxon>Metazoa</taxon>
        <taxon>Chordata</taxon>
        <taxon>Craniata</taxon>
        <taxon>Vertebrata</taxon>
        <taxon>Euteleostomi</taxon>
        <taxon>Lepidosauria</taxon>
        <taxon>Squamata</taxon>
        <taxon>Bifurcata</taxon>
        <taxon>Gekkota</taxon>
        <taxon>Sphaerodactylidae</taxon>
        <taxon>Sphaerodactylus</taxon>
    </lineage>
</organism>
<dbReference type="Proteomes" id="UP000827872">
    <property type="component" value="Linkage Group LG03"/>
</dbReference>
<protein>
    <submittedName>
        <fullName evidence="1">Uncharacterized protein</fullName>
    </submittedName>
</protein>
<accession>A0ACB8ENY6</accession>
<keyword evidence="2" id="KW-1185">Reference proteome</keyword>